<gene>
    <name evidence="1" type="ORF">TQ32_02650</name>
</gene>
<name>A0A127B814_9EURY</name>
<dbReference type="GeneID" id="28490698"/>
<protein>
    <submittedName>
        <fullName evidence="1">Uncharacterized protein</fullName>
    </submittedName>
</protein>
<reference evidence="1 2" key="2">
    <citation type="journal article" date="2016" name="Int. J. Syst. Evol. Microbiol.">
        <title>Pyrococcus kukulkanii sp. nov., a hyperthermophilic, piezophilic archaeon isolated from a deep-sea hydrothermal vent.</title>
        <authorList>
            <person name="Callac N."/>
            <person name="Oger P."/>
            <person name="Lesongeur F."/>
            <person name="Rattray J.E."/>
            <person name="Vannier P."/>
            <person name="Michoud G."/>
            <person name="Beauverger M."/>
            <person name="Gayet N."/>
            <person name="Rouxel O."/>
            <person name="Jebbar M."/>
            <person name="Godfroy A."/>
        </authorList>
    </citation>
    <scope>NUCLEOTIDE SEQUENCE [LARGE SCALE GENOMIC DNA]</scope>
    <source>
        <strain evidence="1 2">NCB100</strain>
    </source>
</reference>
<dbReference type="KEGG" id="pyc:TQ32_02650"/>
<dbReference type="Proteomes" id="UP000070587">
    <property type="component" value="Chromosome"/>
</dbReference>
<dbReference type="EMBL" id="CP010835">
    <property type="protein sequence ID" value="AMM53510.1"/>
    <property type="molecule type" value="Genomic_DNA"/>
</dbReference>
<reference evidence="2" key="1">
    <citation type="submission" date="2015-02" db="EMBL/GenBank/DDBJ databases">
        <title>Pyrococcus kukulkanii sp. nov., a novel hyperthermophilic archaeon isolated from a deep-sea hydrothermal vent at the Guaymas Basin.</title>
        <authorList>
            <person name="Oger P.M."/>
            <person name="Callac N."/>
            <person name="Jebbar M."/>
            <person name="Godfroy A."/>
        </authorList>
    </citation>
    <scope>NUCLEOTIDE SEQUENCE [LARGE SCALE GENOMIC DNA]</scope>
    <source>
        <strain evidence="2">NCB100</strain>
    </source>
</reference>
<evidence type="ECO:0000313" key="2">
    <source>
        <dbReference type="Proteomes" id="UP000070587"/>
    </source>
</evidence>
<dbReference type="PATRIC" id="fig|1609559.3.peg.542"/>
<evidence type="ECO:0000313" key="1">
    <source>
        <dbReference type="EMBL" id="AMM53510.1"/>
    </source>
</evidence>
<dbReference type="AlphaFoldDB" id="A0A127B814"/>
<dbReference type="RefSeq" id="WP_068320750.1">
    <property type="nucleotide sequence ID" value="NZ_CP010835.1"/>
</dbReference>
<proteinExistence type="predicted"/>
<accession>A0A127B814</accession>
<sequence>MGWWVFVIARKEVKDGREIERLERKVKELFGNDCKFIVSTRSADGRQSHVDARLVEATYEAVRFIDVLNDKLDRLYDKLFEEREGGEH</sequence>
<organism evidence="1 2">
    <name type="scientific">Pyrococcus kukulkanii</name>
    <dbReference type="NCBI Taxonomy" id="1609559"/>
    <lineage>
        <taxon>Archaea</taxon>
        <taxon>Methanobacteriati</taxon>
        <taxon>Methanobacteriota</taxon>
        <taxon>Thermococci</taxon>
        <taxon>Thermococcales</taxon>
        <taxon>Thermococcaceae</taxon>
        <taxon>Pyrococcus</taxon>
    </lineage>
</organism>
<dbReference type="STRING" id="1609559.TQ32_02650"/>